<proteinExistence type="inferred from homology"/>
<keyword evidence="4 6" id="KW-1133">Transmembrane helix</keyword>
<feature type="transmembrane region" description="Helical" evidence="6">
    <location>
        <begin position="53"/>
        <end position="74"/>
    </location>
</feature>
<dbReference type="Pfam" id="PF04286">
    <property type="entry name" value="DUF445"/>
    <property type="match status" value="1"/>
</dbReference>
<dbReference type="AlphaFoldDB" id="A0A8J6LMH5"/>
<accession>A0A8J6LMH5</accession>
<evidence type="ECO:0000313" key="8">
    <source>
        <dbReference type="Proteomes" id="UP000657177"/>
    </source>
</evidence>
<dbReference type="InterPro" id="IPR007383">
    <property type="entry name" value="DUF445"/>
</dbReference>
<dbReference type="GO" id="GO:0012505">
    <property type="term" value="C:endomembrane system"/>
    <property type="evidence" value="ECO:0007669"/>
    <property type="project" value="UniProtKB-SubCell"/>
</dbReference>
<evidence type="ECO:0000256" key="1">
    <source>
        <dbReference type="ARBA" id="ARBA00004308"/>
    </source>
</evidence>
<dbReference type="PANTHER" id="PTHR35791:SF1">
    <property type="entry name" value="UPF0754 MEMBRANE PROTEIN YHEB"/>
    <property type="match status" value="1"/>
</dbReference>
<gene>
    <name evidence="7" type="ORF">G5B42_04545</name>
</gene>
<keyword evidence="8" id="KW-1185">Reference proteome</keyword>
<dbReference type="PANTHER" id="PTHR35791">
    <property type="entry name" value="UPF0754 MEMBRANE PROTEIN YHEB"/>
    <property type="match status" value="1"/>
</dbReference>
<evidence type="ECO:0000313" key="7">
    <source>
        <dbReference type="EMBL" id="MBA2132813.1"/>
    </source>
</evidence>
<keyword evidence="5 6" id="KW-0472">Membrane</keyword>
<evidence type="ECO:0000256" key="3">
    <source>
        <dbReference type="ARBA" id="ARBA00022692"/>
    </source>
</evidence>
<evidence type="ECO:0000256" key="5">
    <source>
        <dbReference type="ARBA" id="ARBA00023136"/>
    </source>
</evidence>
<dbReference type="EMBL" id="JAAKDE010000008">
    <property type="protein sequence ID" value="MBA2132813.1"/>
    <property type="molecule type" value="Genomic_DNA"/>
</dbReference>
<evidence type="ECO:0000256" key="2">
    <source>
        <dbReference type="ARBA" id="ARBA00008053"/>
    </source>
</evidence>
<dbReference type="Proteomes" id="UP000657177">
    <property type="component" value="Unassembled WGS sequence"/>
</dbReference>
<dbReference type="RefSeq" id="WP_181339264.1">
    <property type="nucleotide sequence ID" value="NZ_JAAKDE010000008.1"/>
</dbReference>
<evidence type="ECO:0000256" key="6">
    <source>
        <dbReference type="SAM" id="Phobius"/>
    </source>
</evidence>
<sequence length="374" mass="41741">MADSTEKSFVYKWLGKLKSDLGDRLLPERAGQNLGDQGAGQGKRPLSIRIAMVLNLLNYPLYWSGIVLCSWLLFEYLSAPFLPPTVRAQVQSCSQPLVAVCGPAAVGYWTNWLAIKMLFHPQRKNAVWWGLIHARREELILNLAAGIQSAMVSPEIIRNYLYEHGVLNKLTTAVAGALDGVFRDPQFQQELKEVVAELLARIGNDPRTEARLDQYLEQLIKEWSTESFSGKVLAWTKELWVKSLRKQVSGLLAQLPASSDYFTARLVAYLETIPVKLVAGEKVVEPLVADLIAEGVRGIDLEKVIRAQLQKMDPSALEHLLTANISAELVFIQTSGGIFGFLVGLAILYPFLRPVFLLAGLVLWVVYLRTVEKK</sequence>
<evidence type="ECO:0000256" key="4">
    <source>
        <dbReference type="ARBA" id="ARBA00022989"/>
    </source>
</evidence>
<protein>
    <submittedName>
        <fullName evidence="7">DUF445 family protein</fullName>
    </submittedName>
</protein>
<comment type="similarity">
    <text evidence="2">Belongs to the UPF0754 family.</text>
</comment>
<keyword evidence="3 6" id="KW-0812">Transmembrane</keyword>
<comment type="subcellular location">
    <subcellularLocation>
        <location evidence="1">Endomembrane system</location>
    </subcellularLocation>
</comment>
<comment type="caution">
    <text evidence="7">The sequence shown here is derived from an EMBL/GenBank/DDBJ whole genome shotgun (WGS) entry which is preliminary data.</text>
</comment>
<organism evidence="7 8">
    <name type="scientific">Capillibacterium thermochitinicola</name>
    <dbReference type="NCBI Taxonomy" id="2699427"/>
    <lineage>
        <taxon>Bacteria</taxon>
        <taxon>Bacillati</taxon>
        <taxon>Bacillota</taxon>
        <taxon>Capillibacterium</taxon>
    </lineage>
</organism>
<feature type="transmembrane region" description="Helical" evidence="6">
    <location>
        <begin position="355"/>
        <end position="371"/>
    </location>
</feature>
<reference evidence="7" key="1">
    <citation type="submission" date="2020-06" db="EMBL/GenBank/DDBJ databases">
        <title>Novel chitinolytic bacterium.</title>
        <authorList>
            <person name="Ungkulpasvich U."/>
            <person name="Kosugi A."/>
            <person name="Uke A."/>
        </authorList>
    </citation>
    <scope>NUCLEOTIDE SEQUENCE</scope>
    <source>
        <strain evidence="7">UUS1-1</strain>
    </source>
</reference>
<name>A0A8J6LMH5_9FIRM</name>